<keyword evidence="2" id="KW-1185">Reference proteome</keyword>
<gene>
    <name evidence="1" type="ORF">FJU31_14810</name>
</gene>
<reference evidence="1 2" key="1">
    <citation type="journal article" date="2020" name="Antonie Van Leeuwenhoek">
        <title>Stenotrophomonas cyclobalanopsidis sp. nov., isolated from the leaf spot disease of Cyclobalanopsis patelliformis.</title>
        <authorList>
            <person name="Bian D.R."/>
            <person name="Xue H."/>
            <person name="Piao C.G."/>
            <person name="Li Y."/>
        </authorList>
    </citation>
    <scope>NUCLEOTIDE SEQUENCE [LARGE SCALE GENOMIC DNA]</scope>
    <source>
        <strain evidence="1 2">TPQG1-4</strain>
    </source>
</reference>
<sequence>MTAEQVVTAPPSVDSVLRAQLPGADFVHACQASTRRDGRSALLAYRDMAATIPGWFDGLMALRNRGMRLLGMKDLGSLRAVQETAAPRPGQRLGIFTLQSLDEDAIVLEDNDRHLRVQLVLQWHGDVLEVATVVHTHNAFGRVYMLPVAPVHRWIVPHLLKKQVQAYRRKPGGSVESSLLD</sequence>
<evidence type="ECO:0000313" key="2">
    <source>
        <dbReference type="Proteomes" id="UP000326367"/>
    </source>
</evidence>
<dbReference type="InterPro" id="IPR021295">
    <property type="entry name" value="DUF2867"/>
</dbReference>
<dbReference type="Proteomes" id="UP000326367">
    <property type="component" value="Unassembled WGS sequence"/>
</dbReference>
<comment type="caution">
    <text evidence="1">The sequence shown here is derived from an EMBL/GenBank/DDBJ whole genome shotgun (WGS) entry which is preliminary data.</text>
</comment>
<organism evidence="1 2">
    <name type="scientific">Stenotrophomonas cyclobalanopsidis</name>
    <dbReference type="NCBI Taxonomy" id="2771362"/>
    <lineage>
        <taxon>Bacteria</taxon>
        <taxon>Pseudomonadati</taxon>
        <taxon>Pseudomonadota</taxon>
        <taxon>Gammaproteobacteria</taxon>
        <taxon>Lysobacterales</taxon>
        <taxon>Lysobacteraceae</taxon>
        <taxon>Stenotrophomonas</taxon>
    </lineage>
</organism>
<proteinExistence type="predicted"/>
<evidence type="ECO:0000313" key="1">
    <source>
        <dbReference type="EMBL" id="KAA8995432.1"/>
    </source>
</evidence>
<dbReference type="RefSeq" id="WP_150455424.1">
    <property type="nucleotide sequence ID" value="NZ_VYKI01000022.1"/>
</dbReference>
<protein>
    <submittedName>
        <fullName evidence="1">DUF2867 domain-containing protein</fullName>
    </submittedName>
</protein>
<name>A0ABQ6SY53_9GAMM</name>
<dbReference type="EMBL" id="VYKI01000022">
    <property type="protein sequence ID" value="KAA8995432.1"/>
    <property type="molecule type" value="Genomic_DNA"/>
</dbReference>
<dbReference type="Pfam" id="PF11066">
    <property type="entry name" value="DUF2867"/>
    <property type="match status" value="1"/>
</dbReference>
<accession>A0ABQ6SY53</accession>